<dbReference type="GeneID" id="25320763"/>
<feature type="compositionally biased region" description="Low complexity" evidence="7">
    <location>
        <begin position="1"/>
        <end position="12"/>
    </location>
</feature>
<evidence type="ECO:0000256" key="2">
    <source>
        <dbReference type="ARBA" id="ARBA00007520"/>
    </source>
</evidence>
<evidence type="ECO:0000256" key="1">
    <source>
        <dbReference type="ARBA" id="ARBA00004141"/>
    </source>
</evidence>
<proteinExistence type="inferred from homology"/>
<dbReference type="EMBL" id="LASV01000617">
    <property type="protein sequence ID" value="KKA17556.1"/>
    <property type="molecule type" value="Genomic_DNA"/>
</dbReference>
<dbReference type="RefSeq" id="XP_013324168.1">
    <property type="nucleotide sequence ID" value="XM_013468714.1"/>
</dbReference>
<feature type="transmembrane region" description="Helical" evidence="8">
    <location>
        <begin position="207"/>
        <end position="228"/>
    </location>
</feature>
<evidence type="ECO:0000256" key="6">
    <source>
        <dbReference type="ARBA" id="ARBA00023136"/>
    </source>
</evidence>
<evidence type="ECO:0000256" key="3">
    <source>
        <dbReference type="ARBA" id="ARBA00022448"/>
    </source>
</evidence>
<feature type="transmembrane region" description="Helical" evidence="8">
    <location>
        <begin position="272"/>
        <end position="294"/>
    </location>
</feature>
<evidence type="ECO:0000256" key="4">
    <source>
        <dbReference type="ARBA" id="ARBA00022692"/>
    </source>
</evidence>
<feature type="transmembrane region" description="Helical" evidence="8">
    <location>
        <begin position="70"/>
        <end position="95"/>
    </location>
</feature>
<feature type="transmembrane region" description="Helical" evidence="8">
    <location>
        <begin position="161"/>
        <end position="186"/>
    </location>
</feature>
<keyword evidence="4 8" id="KW-0812">Transmembrane</keyword>
<keyword evidence="5 8" id="KW-1133">Transmembrane helix</keyword>
<dbReference type="FunFam" id="1.20.1250.20:FF:000196">
    <property type="entry name" value="MFS toxin efflux pump (AflT)"/>
    <property type="match status" value="1"/>
</dbReference>
<dbReference type="OrthoDB" id="10021397at2759"/>
<protein>
    <recommendedName>
        <fullName evidence="11">MFS multidrug transporter</fullName>
    </recommendedName>
</protein>
<evidence type="ECO:0000313" key="9">
    <source>
        <dbReference type="EMBL" id="KKA17556.1"/>
    </source>
</evidence>
<dbReference type="PANTHER" id="PTHR23501">
    <property type="entry name" value="MAJOR FACILITATOR SUPERFAMILY"/>
    <property type="match status" value="1"/>
</dbReference>
<dbReference type="AlphaFoldDB" id="A0A0F4YI62"/>
<sequence>MTTTTAAAAAAAETLSSCDDPSSLKKNKNKNKNDKDDEEKAAAAAADTTTGPNSTDQEEKEKGFITGIRLYLITVAVTLVGFLILLDMSIIATAVPRIASDFHALQDVGWYGSSYQLAKSSASTGKSADAQPVPLSSRWPGSCIRISAPSIFWGDDRRYRLLTWIATGFYINLPIGGLVAILLLFIDIPDSIKPRELSVLKTILTKLDLVGFALFAPAAIQFFLALVWGGNQFAWDSATVIGLFCGAGGTFIVFLVWEYFKGDEAMIPLSMVRVRAVWSACLVQLFFFGMLQLVEYFLPIYFQAVKGVSPMLSGVYLLPNVISQLIAGVAAGAAVSKLGYYLPWSVGSAMLLAVSNGLLSTLSPSTSTGKWIGYQILLGAARGMGMQMPLTAVQNSLPPALTSISMSLVTFCQTFGSAVFLTAGDPVFTNSLRTAILRDAPGVNPAVIVAAGATGIREVVTNPVQLAGVSAAYSTSIDRVFYLAVGLACACFCCTWGLGWKDIRKKEKEQEAPKEV</sequence>
<dbReference type="InterPro" id="IPR010573">
    <property type="entry name" value="MFS_Str1/Tri12-like"/>
</dbReference>
<dbReference type="PANTHER" id="PTHR23501:SF193">
    <property type="entry name" value="MULTIDRUG TRANSPORTER, PUTATIVE (AFU_ORTHOLOGUE AFUA_8G00940)-RELATED"/>
    <property type="match status" value="1"/>
</dbReference>
<comment type="similarity">
    <text evidence="2">Belongs to the major facilitator superfamily. TCR/Tet family.</text>
</comment>
<dbReference type="Pfam" id="PF06609">
    <property type="entry name" value="TRI12"/>
    <property type="match status" value="1"/>
</dbReference>
<evidence type="ECO:0000256" key="7">
    <source>
        <dbReference type="SAM" id="MobiDB-lite"/>
    </source>
</evidence>
<accession>A0A0F4YI62</accession>
<feature type="transmembrane region" description="Helical" evidence="8">
    <location>
        <begin position="240"/>
        <end position="260"/>
    </location>
</feature>
<feature type="transmembrane region" description="Helical" evidence="8">
    <location>
        <begin position="480"/>
        <end position="500"/>
    </location>
</feature>
<reference evidence="9 10" key="1">
    <citation type="submission" date="2015-04" db="EMBL/GenBank/DDBJ databases">
        <authorList>
            <person name="Heijne W.H."/>
            <person name="Fedorova N.D."/>
            <person name="Nierman W.C."/>
            <person name="Vollebregt A.W."/>
            <person name="Zhao Z."/>
            <person name="Wu L."/>
            <person name="Kumar M."/>
            <person name="Stam H."/>
            <person name="van den Berg M.A."/>
            <person name="Pel H.J."/>
        </authorList>
    </citation>
    <scope>NUCLEOTIDE SEQUENCE [LARGE SCALE GENOMIC DNA]</scope>
    <source>
        <strain evidence="9 10">CBS 393.64</strain>
    </source>
</reference>
<name>A0A0F4YI62_RASE3</name>
<dbReference type="Gene3D" id="1.20.1250.20">
    <property type="entry name" value="MFS general substrate transporter like domains"/>
    <property type="match status" value="1"/>
</dbReference>
<evidence type="ECO:0008006" key="11">
    <source>
        <dbReference type="Google" id="ProtNLM"/>
    </source>
</evidence>
<feature type="region of interest" description="Disordered" evidence="7">
    <location>
        <begin position="1"/>
        <end position="59"/>
    </location>
</feature>
<evidence type="ECO:0000313" key="10">
    <source>
        <dbReference type="Proteomes" id="UP000053958"/>
    </source>
</evidence>
<gene>
    <name evidence="9" type="ORF">T310_8507</name>
</gene>
<keyword evidence="3" id="KW-0813">Transport</keyword>
<feature type="transmembrane region" description="Helical" evidence="8">
    <location>
        <begin position="341"/>
        <end position="359"/>
    </location>
</feature>
<comment type="caution">
    <text evidence="9">The sequence shown here is derived from an EMBL/GenBank/DDBJ whole genome shotgun (WGS) entry which is preliminary data.</text>
</comment>
<dbReference type="GO" id="GO:0022857">
    <property type="term" value="F:transmembrane transporter activity"/>
    <property type="evidence" value="ECO:0007669"/>
    <property type="project" value="InterPro"/>
</dbReference>
<comment type="subcellular location">
    <subcellularLocation>
        <location evidence="1">Membrane</location>
        <topology evidence="1">Multi-pass membrane protein</topology>
    </subcellularLocation>
</comment>
<evidence type="ECO:0000256" key="8">
    <source>
        <dbReference type="SAM" id="Phobius"/>
    </source>
</evidence>
<dbReference type="SUPFAM" id="SSF103473">
    <property type="entry name" value="MFS general substrate transporter"/>
    <property type="match status" value="1"/>
</dbReference>
<dbReference type="InterPro" id="IPR036259">
    <property type="entry name" value="MFS_trans_sf"/>
</dbReference>
<feature type="transmembrane region" description="Helical" evidence="8">
    <location>
        <begin position="314"/>
        <end position="334"/>
    </location>
</feature>
<feature type="compositionally biased region" description="Basic and acidic residues" evidence="7">
    <location>
        <begin position="31"/>
        <end position="41"/>
    </location>
</feature>
<organism evidence="9 10">
    <name type="scientific">Rasamsonia emersonii (strain ATCC 16479 / CBS 393.64 / IMI 116815)</name>
    <dbReference type="NCBI Taxonomy" id="1408163"/>
    <lineage>
        <taxon>Eukaryota</taxon>
        <taxon>Fungi</taxon>
        <taxon>Dikarya</taxon>
        <taxon>Ascomycota</taxon>
        <taxon>Pezizomycotina</taxon>
        <taxon>Eurotiomycetes</taxon>
        <taxon>Eurotiomycetidae</taxon>
        <taxon>Eurotiales</taxon>
        <taxon>Trichocomaceae</taxon>
        <taxon>Rasamsonia</taxon>
    </lineage>
</organism>
<keyword evidence="10" id="KW-1185">Reference proteome</keyword>
<dbReference type="Proteomes" id="UP000053958">
    <property type="component" value="Unassembled WGS sequence"/>
</dbReference>
<dbReference type="GO" id="GO:0005886">
    <property type="term" value="C:plasma membrane"/>
    <property type="evidence" value="ECO:0007669"/>
    <property type="project" value="TreeGrafter"/>
</dbReference>
<evidence type="ECO:0000256" key="5">
    <source>
        <dbReference type="ARBA" id="ARBA00022989"/>
    </source>
</evidence>
<keyword evidence="6 8" id="KW-0472">Membrane</keyword>